<evidence type="ECO:0000313" key="3">
    <source>
        <dbReference type="Proteomes" id="UP000762676"/>
    </source>
</evidence>
<sequence length="107" mass="11171">MSRAGKFRPNGPSSSSGSLSLSNGKATMPSTNVSTSSQSSSNFNNNNSNSSNINNNHNLKDTQNGSAGNSFSEMSDEASSSEPDNGPVTLDVELPSGKHTDIVVEYR</sequence>
<evidence type="ECO:0000313" key="2">
    <source>
        <dbReference type="EMBL" id="GFS12905.1"/>
    </source>
</evidence>
<proteinExistence type="predicted"/>
<gene>
    <name evidence="2" type="ORF">ElyMa_001383900</name>
</gene>
<dbReference type="EMBL" id="BMAT01002739">
    <property type="protein sequence ID" value="GFS12905.1"/>
    <property type="molecule type" value="Genomic_DNA"/>
</dbReference>
<comment type="caution">
    <text evidence="2">The sequence shown here is derived from an EMBL/GenBank/DDBJ whole genome shotgun (WGS) entry which is preliminary data.</text>
</comment>
<accession>A0AAV4ITC0</accession>
<protein>
    <submittedName>
        <fullName evidence="2">Uncharacterized protein</fullName>
    </submittedName>
</protein>
<organism evidence="2 3">
    <name type="scientific">Elysia marginata</name>
    <dbReference type="NCBI Taxonomy" id="1093978"/>
    <lineage>
        <taxon>Eukaryota</taxon>
        <taxon>Metazoa</taxon>
        <taxon>Spiralia</taxon>
        <taxon>Lophotrochozoa</taxon>
        <taxon>Mollusca</taxon>
        <taxon>Gastropoda</taxon>
        <taxon>Heterobranchia</taxon>
        <taxon>Euthyneura</taxon>
        <taxon>Panpulmonata</taxon>
        <taxon>Sacoglossa</taxon>
        <taxon>Placobranchoidea</taxon>
        <taxon>Plakobranchidae</taxon>
        <taxon>Elysia</taxon>
    </lineage>
</organism>
<keyword evidence="3" id="KW-1185">Reference proteome</keyword>
<reference evidence="2 3" key="1">
    <citation type="journal article" date="2021" name="Elife">
        <title>Chloroplast acquisition without the gene transfer in kleptoplastic sea slugs, Plakobranchus ocellatus.</title>
        <authorList>
            <person name="Maeda T."/>
            <person name="Takahashi S."/>
            <person name="Yoshida T."/>
            <person name="Shimamura S."/>
            <person name="Takaki Y."/>
            <person name="Nagai Y."/>
            <person name="Toyoda A."/>
            <person name="Suzuki Y."/>
            <person name="Arimoto A."/>
            <person name="Ishii H."/>
            <person name="Satoh N."/>
            <person name="Nishiyama T."/>
            <person name="Hasebe M."/>
            <person name="Maruyama T."/>
            <person name="Minagawa J."/>
            <person name="Obokata J."/>
            <person name="Shigenobu S."/>
        </authorList>
    </citation>
    <scope>NUCLEOTIDE SEQUENCE [LARGE SCALE GENOMIC DNA]</scope>
</reference>
<feature type="region of interest" description="Disordered" evidence="1">
    <location>
        <begin position="1"/>
        <end position="107"/>
    </location>
</feature>
<dbReference type="Proteomes" id="UP000762676">
    <property type="component" value="Unassembled WGS sequence"/>
</dbReference>
<feature type="compositionally biased region" description="Low complexity" evidence="1">
    <location>
        <begin position="30"/>
        <end position="57"/>
    </location>
</feature>
<name>A0AAV4ITC0_9GAST</name>
<feature type="compositionally biased region" description="Basic and acidic residues" evidence="1">
    <location>
        <begin position="96"/>
        <end position="107"/>
    </location>
</feature>
<dbReference type="AlphaFoldDB" id="A0AAV4ITC0"/>
<feature type="compositionally biased region" description="Low complexity" evidence="1">
    <location>
        <begin position="70"/>
        <end position="82"/>
    </location>
</feature>
<feature type="compositionally biased region" description="Low complexity" evidence="1">
    <location>
        <begin position="9"/>
        <end position="23"/>
    </location>
</feature>
<evidence type="ECO:0000256" key="1">
    <source>
        <dbReference type="SAM" id="MobiDB-lite"/>
    </source>
</evidence>